<evidence type="ECO:0000256" key="1">
    <source>
        <dbReference type="SAM" id="MobiDB-lite"/>
    </source>
</evidence>
<comment type="caution">
    <text evidence="2">The sequence shown here is derived from an EMBL/GenBank/DDBJ whole genome shotgun (WGS) entry which is preliminary data.</text>
</comment>
<name>A0A9N9E4K2_9GLOM</name>
<feature type="non-terminal residue" evidence="2">
    <location>
        <position position="1"/>
    </location>
</feature>
<reference evidence="2" key="1">
    <citation type="submission" date="2021-06" db="EMBL/GenBank/DDBJ databases">
        <authorList>
            <person name="Kallberg Y."/>
            <person name="Tangrot J."/>
            <person name="Rosling A."/>
        </authorList>
    </citation>
    <scope>NUCLEOTIDE SEQUENCE</scope>
    <source>
        <strain evidence="2">IA702</strain>
    </source>
</reference>
<organism evidence="2 3">
    <name type="scientific">Paraglomus occultum</name>
    <dbReference type="NCBI Taxonomy" id="144539"/>
    <lineage>
        <taxon>Eukaryota</taxon>
        <taxon>Fungi</taxon>
        <taxon>Fungi incertae sedis</taxon>
        <taxon>Mucoromycota</taxon>
        <taxon>Glomeromycotina</taxon>
        <taxon>Glomeromycetes</taxon>
        <taxon>Paraglomerales</taxon>
        <taxon>Paraglomeraceae</taxon>
        <taxon>Paraglomus</taxon>
    </lineage>
</organism>
<protein>
    <submittedName>
        <fullName evidence="2">7742_t:CDS:1</fullName>
    </submittedName>
</protein>
<feature type="region of interest" description="Disordered" evidence="1">
    <location>
        <begin position="69"/>
        <end position="116"/>
    </location>
</feature>
<evidence type="ECO:0000313" key="3">
    <source>
        <dbReference type="Proteomes" id="UP000789572"/>
    </source>
</evidence>
<proteinExistence type="predicted"/>
<dbReference type="Proteomes" id="UP000789572">
    <property type="component" value="Unassembled WGS sequence"/>
</dbReference>
<accession>A0A9N9E4K2</accession>
<dbReference type="AlphaFoldDB" id="A0A9N9E4K2"/>
<sequence length="116" mass="12780">SSARKGSMLMVTGELEISENQLYCEVHHFEFIAQSGRVEGIKRDAPIWIEDEETKADLSSPSRRFALNKKSKSIETSTDTCEEPTNTYEGPLSPSSSTATTTSDPPVSSPNKKKKL</sequence>
<dbReference type="EMBL" id="CAJVPJ010005915">
    <property type="protein sequence ID" value="CAG8664875.1"/>
    <property type="molecule type" value="Genomic_DNA"/>
</dbReference>
<feature type="compositionally biased region" description="Polar residues" evidence="1">
    <location>
        <begin position="74"/>
        <end position="88"/>
    </location>
</feature>
<evidence type="ECO:0000313" key="2">
    <source>
        <dbReference type="EMBL" id="CAG8664875.1"/>
    </source>
</evidence>
<dbReference type="OrthoDB" id="10545396at2759"/>
<feature type="compositionally biased region" description="Low complexity" evidence="1">
    <location>
        <begin position="93"/>
        <end position="110"/>
    </location>
</feature>
<keyword evidence="3" id="KW-1185">Reference proteome</keyword>
<gene>
    <name evidence="2" type="ORF">POCULU_LOCUS10650</name>
</gene>